<evidence type="ECO:0000256" key="1">
    <source>
        <dbReference type="SAM" id="MobiDB-lite"/>
    </source>
</evidence>
<dbReference type="KEGG" id="pti:PHATR_46635"/>
<feature type="compositionally biased region" description="Polar residues" evidence="1">
    <location>
        <begin position="110"/>
        <end position="127"/>
    </location>
</feature>
<feature type="compositionally biased region" description="Polar residues" evidence="1">
    <location>
        <begin position="357"/>
        <end position="374"/>
    </location>
</feature>
<feature type="compositionally biased region" description="Polar residues" evidence="1">
    <location>
        <begin position="248"/>
        <end position="263"/>
    </location>
</feature>
<dbReference type="PaxDb" id="2850-Phatr46635"/>
<sequence>MSEKVPMRVSTDGDISLESVRRELRFFLYDPPLIVVHLSAKPVIAVHHRGSLEQPTRESPGLHTIAEEFGAYKVLAILVMSEGNSSLDVHSRIASFEAHNDATRRIPDSPTRSNAGTPETLSAASSGKSELVDVILSNLNSLHQQSELSPDRPPSTTRRASQNRKNRLREANIQRDFRAPQPPPDPPMVNMSPSAKQAMRKCRPDGNESDKVTEKPSSEAPSTAAADNGTPKRRGILPNAPISPARPNETTPKTASLAQPLQKTSHDVGSAKKATPSLRMQPNLTTSRSDRRIELQRQADERRAMLEQAQTFTATAKKLPTPVAASTQASTISSRVAKIKKIKKLKSLDHVRRHSTRAQSTEVASMYHATTSPKPSIDGDFVHISDPAASLRDDSNIVASSIQQSEVCVSDSFAKDRGNGIPHDIRSPELPDLQRDGFLPRIRTPGREVTCSRSDPRGRLMVAPSSSSDYETDGDISREPGAFLSSDRNLEELALSGTSASQMTPDVAEFFGSSGHNELQQLKLAPLKDDDDDRTFDYGSREDNEHDTEDAVRQGSLTYSQKREEEDCERQAKEGDVTAVASDMEGSLVQKGDLEHYRKSLDTPIAKTAAVVAGAATVGCIVMGPVGLLVGAAVVGIGVGVMQIPDEQRSNMRQKATEAIEGMQDSAANASEILSNSCANTYRESGLDDHVPTEVKNFCNGTESDATELHLPANEEDVLLTKEYIDKNPSKEYPSIAPKSRVPPSLPYAVPKQRDKKQIVACLRDDAITPVAQIYSLPLAEQPIAWLDVLACAYTLSDEKVEAMEEILILAKDKHRARIFLEEGILDPIIWILDRYLEKKNVDSTPSHWANPDISEDEEAAAKLAAMCCLTLGKAHCAANHTEGDLLLMSLYERGTVPEERQLAQMLHEVPHHARVSTSNDPTVITPGSEIFAQKRLSLPQAEEMANVVKRLADLHKPAV</sequence>
<feature type="compositionally biased region" description="Basic and acidic residues" evidence="1">
    <location>
        <begin position="202"/>
        <end position="217"/>
    </location>
</feature>
<proteinExistence type="predicted"/>
<dbReference type="EMBL" id="CP001141">
    <property type="protein sequence ID" value="ACI65283.1"/>
    <property type="molecule type" value="Genomic_DNA"/>
</dbReference>
<name>B5Y3A5_PHATC</name>
<feature type="region of interest" description="Disordered" evidence="1">
    <location>
        <begin position="352"/>
        <end position="380"/>
    </location>
</feature>
<reference evidence="2 3" key="1">
    <citation type="journal article" date="2008" name="Nature">
        <title>The Phaeodactylum genome reveals the evolutionary history of diatom genomes.</title>
        <authorList>
            <person name="Bowler C."/>
            <person name="Allen A.E."/>
            <person name="Badger J.H."/>
            <person name="Grimwood J."/>
            <person name="Jabbari K."/>
            <person name="Kuo A."/>
            <person name="Maheswari U."/>
            <person name="Martens C."/>
            <person name="Maumus F."/>
            <person name="Otillar R.P."/>
            <person name="Rayko E."/>
            <person name="Salamov A."/>
            <person name="Vandepoele K."/>
            <person name="Beszteri B."/>
            <person name="Gruber A."/>
            <person name="Heijde M."/>
            <person name="Katinka M."/>
            <person name="Mock T."/>
            <person name="Valentin K."/>
            <person name="Verret F."/>
            <person name="Berges J.A."/>
            <person name="Brownlee C."/>
            <person name="Cadoret J.P."/>
            <person name="Chiovitti A."/>
            <person name="Choi C.J."/>
            <person name="Coesel S."/>
            <person name="De Martino A."/>
            <person name="Detter J.C."/>
            <person name="Durkin C."/>
            <person name="Falciatore A."/>
            <person name="Fournet J."/>
            <person name="Haruta M."/>
            <person name="Huysman M.J."/>
            <person name="Jenkins B.D."/>
            <person name="Jiroutova K."/>
            <person name="Jorgensen R.E."/>
            <person name="Joubert Y."/>
            <person name="Kaplan A."/>
            <person name="Kroger N."/>
            <person name="Kroth P.G."/>
            <person name="La Roche J."/>
            <person name="Lindquist E."/>
            <person name="Lommer M."/>
            <person name="Martin-Jezequel V."/>
            <person name="Lopez P.J."/>
            <person name="Lucas S."/>
            <person name="Mangogna M."/>
            <person name="McGinnis K."/>
            <person name="Medlin L.K."/>
            <person name="Montsant A."/>
            <person name="Oudot-Le Secq M.P."/>
            <person name="Napoli C."/>
            <person name="Obornik M."/>
            <person name="Parker M.S."/>
            <person name="Petit J.L."/>
            <person name="Porcel B.M."/>
            <person name="Poulsen N."/>
            <person name="Robison M."/>
            <person name="Rychlewski L."/>
            <person name="Rynearson T.A."/>
            <person name="Schmutz J."/>
            <person name="Shapiro H."/>
            <person name="Siaut M."/>
            <person name="Stanley M."/>
            <person name="Sussman M.R."/>
            <person name="Taylor A.R."/>
            <person name="Vardi A."/>
            <person name="von Dassow P."/>
            <person name="Vyverman W."/>
            <person name="Willis A."/>
            <person name="Wyrwicz L.S."/>
            <person name="Rokhsar D.S."/>
            <person name="Weissenbach J."/>
            <person name="Armbrust E.V."/>
            <person name="Green B.R."/>
            <person name="Van de Peer Y."/>
            <person name="Grigoriev I.V."/>
        </authorList>
    </citation>
    <scope>NUCLEOTIDE SEQUENCE [LARGE SCALE GENOMIC DNA]</scope>
    <source>
        <strain evidence="2 3">CCAP 1055/1</strain>
    </source>
</reference>
<dbReference type="GeneID" id="7204477"/>
<dbReference type="AlphaFoldDB" id="B5Y3A5"/>
<dbReference type="RefSeq" id="XP_002185813.1">
    <property type="nucleotide sequence ID" value="XM_002185777.1"/>
</dbReference>
<dbReference type="eggNOG" id="ENOG502SN9X">
    <property type="taxonomic scope" value="Eukaryota"/>
</dbReference>
<feature type="region of interest" description="Disordered" evidence="1">
    <location>
        <begin position="142"/>
        <end position="292"/>
    </location>
</feature>
<protein>
    <submittedName>
        <fullName evidence="2">Uncharacterized protein</fullName>
    </submittedName>
</protein>
<evidence type="ECO:0000313" key="2">
    <source>
        <dbReference type="EMBL" id="ACI65283.1"/>
    </source>
</evidence>
<feature type="compositionally biased region" description="Polar residues" evidence="1">
    <location>
        <begin position="278"/>
        <end position="287"/>
    </location>
</feature>
<dbReference type="InParanoid" id="B5Y3A5"/>
<reference evidence="3" key="2">
    <citation type="submission" date="2008-08" db="EMBL/GenBank/DDBJ databases">
        <authorList>
            <consortium name="Diatom Consortium"/>
            <person name="Grigoriev I."/>
            <person name="Grimwood J."/>
            <person name="Kuo A."/>
            <person name="Otillar R.P."/>
            <person name="Salamov A."/>
            <person name="Detter J.C."/>
            <person name="Lindquist E."/>
            <person name="Shapiro H."/>
            <person name="Lucas S."/>
            <person name="Glavina del Rio T."/>
            <person name="Pitluck S."/>
            <person name="Rokhsar D."/>
            <person name="Bowler C."/>
        </authorList>
    </citation>
    <scope>GENOME REANNOTATION</scope>
    <source>
        <strain evidence="3">CCAP 1055/1</strain>
    </source>
</reference>
<feature type="compositionally biased region" description="Basic and acidic residues" evidence="1">
    <location>
        <begin position="535"/>
        <end position="552"/>
    </location>
</feature>
<feature type="region of interest" description="Disordered" evidence="1">
    <location>
        <begin position="447"/>
        <end position="475"/>
    </location>
</feature>
<accession>B5Y3A5</accession>
<feature type="region of interest" description="Disordered" evidence="1">
    <location>
        <begin position="526"/>
        <end position="565"/>
    </location>
</feature>
<evidence type="ECO:0000313" key="3">
    <source>
        <dbReference type="Proteomes" id="UP000000759"/>
    </source>
</evidence>
<feature type="region of interest" description="Disordered" evidence="1">
    <location>
        <begin position="100"/>
        <end position="127"/>
    </location>
</feature>
<feature type="compositionally biased region" description="Polar residues" evidence="1">
    <location>
        <begin position="142"/>
        <end position="160"/>
    </location>
</feature>
<dbReference type="OrthoDB" id="48606at2759"/>
<dbReference type="Proteomes" id="UP000000759">
    <property type="component" value="Chromosome 11"/>
</dbReference>
<feature type="compositionally biased region" description="Basic and acidic residues" evidence="1">
    <location>
        <begin position="168"/>
        <end position="178"/>
    </location>
</feature>
<keyword evidence="3" id="KW-1185">Reference proteome</keyword>
<dbReference type="HOGENOM" id="CLU_308264_0_0_1"/>
<gene>
    <name evidence="2" type="ORF">PHATR_46635</name>
</gene>
<organism evidence="2 3">
    <name type="scientific">Phaeodactylum tricornutum (strain CCAP 1055/1)</name>
    <dbReference type="NCBI Taxonomy" id="556484"/>
    <lineage>
        <taxon>Eukaryota</taxon>
        <taxon>Sar</taxon>
        <taxon>Stramenopiles</taxon>
        <taxon>Ochrophyta</taxon>
        <taxon>Bacillariophyta</taxon>
        <taxon>Bacillariophyceae</taxon>
        <taxon>Bacillariophycidae</taxon>
        <taxon>Naviculales</taxon>
        <taxon>Phaeodactylaceae</taxon>
        <taxon>Phaeodactylum</taxon>
    </lineage>
</organism>